<evidence type="ECO:0000256" key="1">
    <source>
        <dbReference type="SAM" id="MobiDB-lite"/>
    </source>
</evidence>
<name>A0A6C0EZE0_9ZZZZ</name>
<sequence length="49" mass="5509">MIQLITSNNLIFTKPKCNCGIGSGSTTKNKAKNYPKKLKKNSLKKQRKL</sequence>
<protein>
    <submittedName>
        <fullName evidence="2">Uncharacterized protein</fullName>
    </submittedName>
</protein>
<accession>A0A6C0EZE0</accession>
<dbReference type="AlphaFoldDB" id="A0A6C0EZE0"/>
<dbReference type="EMBL" id="MN738979">
    <property type="protein sequence ID" value="QHT33833.1"/>
    <property type="molecule type" value="Genomic_DNA"/>
</dbReference>
<feature type="region of interest" description="Disordered" evidence="1">
    <location>
        <begin position="22"/>
        <end position="49"/>
    </location>
</feature>
<feature type="compositionally biased region" description="Basic residues" evidence="1">
    <location>
        <begin position="29"/>
        <end position="49"/>
    </location>
</feature>
<organism evidence="2">
    <name type="scientific">viral metagenome</name>
    <dbReference type="NCBI Taxonomy" id="1070528"/>
    <lineage>
        <taxon>unclassified sequences</taxon>
        <taxon>metagenomes</taxon>
        <taxon>organismal metagenomes</taxon>
    </lineage>
</organism>
<reference evidence="2" key="1">
    <citation type="journal article" date="2020" name="Nature">
        <title>Giant virus diversity and host interactions through global metagenomics.</title>
        <authorList>
            <person name="Schulz F."/>
            <person name="Roux S."/>
            <person name="Paez-Espino D."/>
            <person name="Jungbluth S."/>
            <person name="Walsh D.A."/>
            <person name="Denef V.J."/>
            <person name="McMahon K.D."/>
            <person name="Konstantinidis K.T."/>
            <person name="Eloe-Fadrosh E.A."/>
            <person name="Kyrpides N.C."/>
            <person name="Woyke T."/>
        </authorList>
    </citation>
    <scope>NUCLEOTIDE SEQUENCE</scope>
    <source>
        <strain evidence="2">GVMAG-M-3300009161-52</strain>
    </source>
</reference>
<evidence type="ECO:0000313" key="2">
    <source>
        <dbReference type="EMBL" id="QHT33833.1"/>
    </source>
</evidence>
<proteinExistence type="predicted"/>